<sequence>MVQEIAVPMVLGRMIRNEFQKNRPKV</sequence>
<dbReference type="EMBL" id="AATQ01000001">
    <property type="protein sequence ID" value="EAU48528.1"/>
    <property type="molecule type" value="Genomic_DNA"/>
</dbReference>
<dbReference type="Proteomes" id="UP000006230">
    <property type="component" value="Unassembled WGS sequence"/>
</dbReference>
<gene>
    <name evidence="1" type="ORF">R2601_03108</name>
</gene>
<comment type="caution">
    <text evidence="1">The sequence shown here is derived from an EMBL/GenBank/DDBJ whole genome shotgun (WGS) entry which is preliminary data.</text>
</comment>
<accession>Q0FWM4</accession>
<dbReference type="AlphaFoldDB" id="Q0FWM4"/>
<name>Q0FWM4_SALBH</name>
<reference evidence="1 2" key="1">
    <citation type="journal article" date="2010" name="J. Bacteriol.">
        <title>Genome sequences of Pelagibaca bermudensis HTCC2601T and Maritimibacter alkaliphilus HTCC2654T, the type strains of two marine Roseobacter genera.</title>
        <authorList>
            <person name="Thrash J.C."/>
            <person name="Cho J.C."/>
            <person name="Ferriera S."/>
            <person name="Johnson J."/>
            <person name="Vergin K.L."/>
            <person name="Giovannoni S.J."/>
        </authorList>
    </citation>
    <scope>NUCLEOTIDE SEQUENCE [LARGE SCALE GENOMIC DNA]</scope>
    <source>
        <strain evidence="2">DSM 26914 / JCM 13377 / KCTC 12554 / HTCC2601</strain>
    </source>
</reference>
<evidence type="ECO:0000313" key="1">
    <source>
        <dbReference type="EMBL" id="EAU48528.1"/>
    </source>
</evidence>
<protein>
    <submittedName>
        <fullName evidence="1">Uncharacterized protein</fullName>
    </submittedName>
</protein>
<organism evidence="1 2">
    <name type="scientific">Salipiger bermudensis (strain DSM 26914 / JCM 13377 / KCTC 12554 / HTCC2601)</name>
    <name type="common">Pelagibaca bermudensis</name>
    <dbReference type="NCBI Taxonomy" id="314265"/>
    <lineage>
        <taxon>Bacteria</taxon>
        <taxon>Pseudomonadati</taxon>
        <taxon>Pseudomonadota</taxon>
        <taxon>Alphaproteobacteria</taxon>
        <taxon>Rhodobacterales</taxon>
        <taxon>Roseobacteraceae</taxon>
        <taxon>Salipiger</taxon>
    </lineage>
</organism>
<dbReference type="HOGENOM" id="CLU_3416933_0_0_5"/>
<proteinExistence type="predicted"/>
<keyword evidence="2" id="KW-1185">Reference proteome</keyword>
<evidence type="ECO:0000313" key="2">
    <source>
        <dbReference type="Proteomes" id="UP000006230"/>
    </source>
</evidence>